<evidence type="ECO:0000313" key="13">
    <source>
        <dbReference type="EMBL" id="EXM14583.1"/>
    </source>
</evidence>
<comment type="similarity">
    <text evidence="2 12">Belongs to the short-chain dehydrogenases/reductases (SDR) family.</text>
</comment>
<evidence type="ECO:0000256" key="4">
    <source>
        <dbReference type="ARBA" id="ARBA00022857"/>
    </source>
</evidence>
<evidence type="ECO:0000256" key="2">
    <source>
        <dbReference type="ARBA" id="ARBA00006484"/>
    </source>
</evidence>
<evidence type="ECO:0000256" key="6">
    <source>
        <dbReference type="ARBA" id="ARBA00023002"/>
    </source>
</evidence>
<dbReference type="InterPro" id="IPR020904">
    <property type="entry name" value="Sc_DH/Rdtase_CS"/>
</dbReference>
<keyword evidence="4" id="KW-0521">NADP</keyword>
<keyword evidence="3" id="KW-0812">Transmembrane</keyword>
<dbReference type="Proteomes" id="UP000030701">
    <property type="component" value="Unassembled WGS sequence"/>
</dbReference>
<dbReference type="OrthoDB" id="10253736at2759"/>
<keyword evidence="8" id="KW-0472">Membrane</keyword>
<keyword evidence="7" id="KW-0443">Lipid metabolism</keyword>
<organism evidence="13">
    <name type="scientific">Fusarium oxysporum f. sp. vasinfectum 25433</name>
    <dbReference type="NCBI Taxonomy" id="1089449"/>
    <lineage>
        <taxon>Eukaryota</taxon>
        <taxon>Fungi</taxon>
        <taxon>Dikarya</taxon>
        <taxon>Ascomycota</taxon>
        <taxon>Pezizomycotina</taxon>
        <taxon>Sordariomycetes</taxon>
        <taxon>Hypocreomycetidae</taxon>
        <taxon>Hypocreales</taxon>
        <taxon>Nectriaceae</taxon>
        <taxon>Fusarium</taxon>
        <taxon>Fusarium oxysporum species complex</taxon>
    </lineage>
</organism>
<comment type="subcellular location">
    <subcellularLocation>
        <location evidence="1">Membrane</location>
        <topology evidence="1">Multi-pass membrane protein</topology>
    </subcellularLocation>
</comment>
<dbReference type="Gene3D" id="3.40.50.720">
    <property type="entry name" value="NAD(P)-binding Rossmann-like Domain"/>
    <property type="match status" value="1"/>
</dbReference>
<dbReference type="EMBL" id="KK035242">
    <property type="protein sequence ID" value="EXM14583.1"/>
    <property type="molecule type" value="Genomic_DNA"/>
</dbReference>
<evidence type="ECO:0000256" key="11">
    <source>
        <dbReference type="ARBA" id="ARBA00082544"/>
    </source>
</evidence>
<protein>
    <recommendedName>
        <fullName evidence="10">Short-chain dehydrogenase/reductase 3</fullName>
    </recommendedName>
    <alternativeName>
        <fullName evidence="11">Retinal short-chain dehydrogenase/reductase 1</fullName>
    </alternativeName>
</protein>
<name>X0KLZ7_FUSOX</name>
<evidence type="ECO:0000256" key="10">
    <source>
        <dbReference type="ARBA" id="ARBA00068717"/>
    </source>
</evidence>
<evidence type="ECO:0000256" key="3">
    <source>
        <dbReference type="ARBA" id="ARBA00022692"/>
    </source>
</evidence>
<dbReference type="FunFam" id="3.40.50.720:FF:000131">
    <property type="entry name" value="Short-chain dehydrogenase/reductase 3"/>
    <property type="match status" value="1"/>
</dbReference>
<evidence type="ECO:0000256" key="1">
    <source>
        <dbReference type="ARBA" id="ARBA00004141"/>
    </source>
</evidence>
<dbReference type="AlphaFoldDB" id="X0KLZ7"/>
<dbReference type="InterPro" id="IPR036291">
    <property type="entry name" value="NAD(P)-bd_dom_sf"/>
</dbReference>
<dbReference type="CDD" id="cd05339">
    <property type="entry name" value="17beta-HSDXI-like_SDR_c"/>
    <property type="match status" value="1"/>
</dbReference>
<evidence type="ECO:0000256" key="7">
    <source>
        <dbReference type="ARBA" id="ARBA00023098"/>
    </source>
</evidence>
<dbReference type="HOGENOM" id="CLU_010194_5_0_1"/>
<dbReference type="PROSITE" id="PS00061">
    <property type="entry name" value="ADH_SHORT"/>
    <property type="match status" value="1"/>
</dbReference>
<dbReference type="PANTHER" id="PTHR24322">
    <property type="entry name" value="PKSB"/>
    <property type="match status" value="1"/>
</dbReference>
<dbReference type="GO" id="GO:0052650">
    <property type="term" value="F:all-trans-retinol dehydrogenase (NADP+) activity"/>
    <property type="evidence" value="ECO:0007669"/>
    <property type="project" value="UniProtKB-ARBA"/>
</dbReference>
<dbReference type="PANTHER" id="PTHR24322:SF736">
    <property type="entry name" value="RETINOL DEHYDROGENASE 10"/>
    <property type="match status" value="1"/>
</dbReference>
<evidence type="ECO:0000256" key="9">
    <source>
        <dbReference type="ARBA" id="ARBA00059620"/>
    </source>
</evidence>
<reference evidence="13" key="1">
    <citation type="submission" date="2011-11" db="EMBL/GenBank/DDBJ databases">
        <title>The Genome Sequence of Fusarium oxysporum Cotton.</title>
        <authorList>
            <consortium name="The Broad Institute Genome Sequencing Platform"/>
            <person name="Ma L.-J."/>
            <person name="Gale L.R."/>
            <person name="Schwartz D.C."/>
            <person name="Zhou S."/>
            <person name="Corby-Kistler H."/>
            <person name="Young S.K."/>
            <person name="Zeng Q."/>
            <person name="Gargeya S."/>
            <person name="Fitzgerald M."/>
            <person name="Haas B."/>
            <person name="Abouelleil A."/>
            <person name="Alvarado L."/>
            <person name="Arachchi H.M."/>
            <person name="Berlin A."/>
            <person name="Brown A."/>
            <person name="Chapman S.B."/>
            <person name="Chen Z."/>
            <person name="Dunbar C."/>
            <person name="Freedman E."/>
            <person name="Gearin G."/>
            <person name="Goldberg J."/>
            <person name="Griggs A."/>
            <person name="Gujja S."/>
            <person name="Heiman D."/>
            <person name="Howarth C."/>
            <person name="Larson L."/>
            <person name="Lui A."/>
            <person name="MacDonald P.J.P."/>
            <person name="Montmayeur A."/>
            <person name="Murphy C."/>
            <person name="Neiman D."/>
            <person name="Pearson M."/>
            <person name="Priest M."/>
            <person name="Roberts A."/>
            <person name="Saif S."/>
            <person name="Shea T."/>
            <person name="Shenoy N."/>
            <person name="Sisk P."/>
            <person name="Stolte C."/>
            <person name="Sykes S."/>
            <person name="Wortman J."/>
            <person name="Nusbaum C."/>
            <person name="Birren B."/>
        </authorList>
    </citation>
    <scope>NUCLEOTIDE SEQUENCE [LARGE SCALE GENOMIC DNA]</scope>
    <source>
        <strain evidence="13">25433</strain>
    </source>
</reference>
<keyword evidence="5" id="KW-1133">Transmembrane helix</keyword>
<evidence type="ECO:0000256" key="12">
    <source>
        <dbReference type="RuleBase" id="RU000363"/>
    </source>
</evidence>
<dbReference type="SUPFAM" id="SSF51735">
    <property type="entry name" value="NAD(P)-binding Rossmann-fold domains"/>
    <property type="match status" value="1"/>
</dbReference>
<reference evidence="13" key="2">
    <citation type="submission" date="2014-03" db="EMBL/GenBank/DDBJ databases">
        <title>The Genome Annotation of Fusarium oxysporum Cotton.</title>
        <authorList>
            <consortium name="The Broad Institute Genomics Platform"/>
            <person name="Ma L.-J."/>
            <person name="Corby-Kistler H."/>
            <person name="Broz K."/>
            <person name="Gale L.R."/>
            <person name="Jonkers W."/>
            <person name="O'Donnell K."/>
            <person name="Ploetz R."/>
            <person name="Steinberg C."/>
            <person name="Schwartz D.C."/>
            <person name="VanEtten H."/>
            <person name="Zhou S."/>
            <person name="Young S.K."/>
            <person name="Zeng Q."/>
            <person name="Gargeya S."/>
            <person name="Fitzgerald M."/>
            <person name="Abouelleil A."/>
            <person name="Alvarado L."/>
            <person name="Chapman S.B."/>
            <person name="Gainer-Dewar J."/>
            <person name="Goldberg J."/>
            <person name="Griggs A."/>
            <person name="Gujja S."/>
            <person name="Hansen M."/>
            <person name="Howarth C."/>
            <person name="Imamovic A."/>
            <person name="Ireland A."/>
            <person name="Larimer J."/>
            <person name="McCowan C."/>
            <person name="Murphy C."/>
            <person name="Pearson M."/>
            <person name="Poon T.W."/>
            <person name="Priest M."/>
            <person name="Roberts A."/>
            <person name="Saif S."/>
            <person name="Shea T."/>
            <person name="Sykes S."/>
            <person name="Wortman J."/>
            <person name="Nusbaum C."/>
            <person name="Birren B."/>
        </authorList>
    </citation>
    <scope>NUCLEOTIDE SEQUENCE</scope>
    <source>
        <strain evidence="13">25433</strain>
    </source>
</reference>
<sequence>MDLSFHGLEALIRTGTLASTVPPKQARITLGTLGALGIILTLNQLLNRVALHNSLWNSSWNWRREIVLVTGGSSGLGDLVVSKLAKKSIKVVNVDINPPKTPLPANVHFYEMDVGSPEEVQRVAKLIREDVGEPTVLVNNAGTGTMKTILQGTEEETRRTFGVNILALFSLARAFIPSMIERNHGHVITIASMTSFITIPSNVDYSCTKAAALAFHEGLAQELKHRYSATNVKTSIIHPTFVRTPLLEEHLQKGPFKDQLLDPNMVTDAIVAQILRGKSGQVFLPSFHSFISGIRGFPIWLQELLRSSRADVLRA</sequence>
<dbReference type="PRINTS" id="PR00081">
    <property type="entry name" value="GDHRDH"/>
</dbReference>
<dbReference type="PRINTS" id="PR00080">
    <property type="entry name" value="SDRFAMILY"/>
</dbReference>
<evidence type="ECO:0000256" key="8">
    <source>
        <dbReference type="ARBA" id="ARBA00023136"/>
    </source>
</evidence>
<evidence type="ECO:0000256" key="5">
    <source>
        <dbReference type="ARBA" id="ARBA00022989"/>
    </source>
</evidence>
<keyword evidence="6" id="KW-0560">Oxidoreductase</keyword>
<accession>X0KLZ7</accession>
<dbReference type="InterPro" id="IPR002347">
    <property type="entry name" value="SDR_fam"/>
</dbReference>
<gene>
    <name evidence="13" type="ORF">FOTG_17025</name>
</gene>
<comment type="function">
    <text evidence="9">Catalyzes the reduction of all-trans-retinal to all-trans-retinol in the presence of NADPH.</text>
</comment>
<proteinExistence type="inferred from homology"/>
<dbReference type="Pfam" id="PF00106">
    <property type="entry name" value="adh_short"/>
    <property type="match status" value="1"/>
</dbReference>
<dbReference type="GO" id="GO:0016020">
    <property type="term" value="C:membrane"/>
    <property type="evidence" value="ECO:0007669"/>
    <property type="project" value="UniProtKB-SubCell"/>
</dbReference>